<keyword evidence="2" id="KW-1185">Reference proteome</keyword>
<sequence length="123" mass="13828">MFVIFGLFFLGLLHIPRSNASFSKTNPTYNVNLAPFIQRLSAYYCLQNVSSDCPGNFTLTEKGWLNISESATDAFCKGGCLQHTQDVLQCVWYVHQEYSFENGATIKDIKETMRIGCEKGLSP</sequence>
<protein>
    <submittedName>
        <fullName evidence="1">Uncharacterized protein</fullName>
    </submittedName>
</protein>
<proteinExistence type="predicted"/>
<comment type="caution">
    <text evidence="1">The sequence shown here is derived from an EMBL/GenBank/DDBJ whole genome shotgun (WGS) entry which is preliminary data.</text>
</comment>
<gene>
    <name evidence="1" type="ORF">L1987_22136</name>
</gene>
<accession>A0ACB9IEK7</accession>
<reference evidence="1 2" key="2">
    <citation type="journal article" date="2022" name="Mol. Ecol. Resour.">
        <title>The genomes of chicory, endive, great burdock and yacon provide insights into Asteraceae paleo-polyploidization history and plant inulin production.</title>
        <authorList>
            <person name="Fan W."/>
            <person name="Wang S."/>
            <person name="Wang H."/>
            <person name="Wang A."/>
            <person name="Jiang F."/>
            <person name="Liu H."/>
            <person name="Zhao H."/>
            <person name="Xu D."/>
            <person name="Zhang Y."/>
        </authorList>
    </citation>
    <scope>NUCLEOTIDE SEQUENCE [LARGE SCALE GENOMIC DNA]</scope>
    <source>
        <strain evidence="2">cv. Yunnan</strain>
        <tissue evidence="1">Leaves</tissue>
    </source>
</reference>
<name>A0ACB9IEK7_9ASTR</name>
<evidence type="ECO:0000313" key="1">
    <source>
        <dbReference type="EMBL" id="KAI3806237.1"/>
    </source>
</evidence>
<evidence type="ECO:0000313" key="2">
    <source>
        <dbReference type="Proteomes" id="UP001056120"/>
    </source>
</evidence>
<dbReference type="Proteomes" id="UP001056120">
    <property type="component" value="Linkage Group LG08"/>
</dbReference>
<dbReference type="EMBL" id="CM042025">
    <property type="protein sequence ID" value="KAI3806237.1"/>
    <property type="molecule type" value="Genomic_DNA"/>
</dbReference>
<organism evidence="1 2">
    <name type="scientific">Smallanthus sonchifolius</name>
    <dbReference type="NCBI Taxonomy" id="185202"/>
    <lineage>
        <taxon>Eukaryota</taxon>
        <taxon>Viridiplantae</taxon>
        <taxon>Streptophyta</taxon>
        <taxon>Embryophyta</taxon>
        <taxon>Tracheophyta</taxon>
        <taxon>Spermatophyta</taxon>
        <taxon>Magnoliopsida</taxon>
        <taxon>eudicotyledons</taxon>
        <taxon>Gunneridae</taxon>
        <taxon>Pentapetalae</taxon>
        <taxon>asterids</taxon>
        <taxon>campanulids</taxon>
        <taxon>Asterales</taxon>
        <taxon>Asteraceae</taxon>
        <taxon>Asteroideae</taxon>
        <taxon>Heliantheae alliance</taxon>
        <taxon>Millerieae</taxon>
        <taxon>Smallanthus</taxon>
    </lineage>
</organism>
<reference evidence="2" key="1">
    <citation type="journal article" date="2022" name="Mol. Ecol. Resour.">
        <title>The genomes of chicory, endive, great burdock and yacon provide insights into Asteraceae palaeo-polyploidization history and plant inulin production.</title>
        <authorList>
            <person name="Fan W."/>
            <person name="Wang S."/>
            <person name="Wang H."/>
            <person name="Wang A."/>
            <person name="Jiang F."/>
            <person name="Liu H."/>
            <person name="Zhao H."/>
            <person name="Xu D."/>
            <person name="Zhang Y."/>
        </authorList>
    </citation>
    <scope>NUCLEOTIDE SEQUENCE [LARGE SCALE GENOMIC DNA]</scope>
    <source>
        <strain evidence="2">cv. Yunnan</strain>
    </source>
</reference>